<dbReference type="EMBL" id="JBHUKS010000005">
    <property type="protein sequence ID" value="MFD2467491.1"/>
    <property type="molecule type" value="Genomic_DNA"/>
</dbReference>
<accession>A0ABW5H347</accession>
<reference evidence="2" key="1">
    <citation type="journal article" date="2019" name="Int. J. Syst. Evol. Microbiol.">
        <title>The Global Catalogue of Microorganisms (GCM) 10K type strain sequencing project: providing services to taxonomists for standard genome sequencing and annotation.</title>
        <authorList>
            <consortium name="The Broad Institute Genomics Platform"/>
            <consortium name="The Broad Institute Genome Sequencing Center for Infectious Disease"/>
            <person name="Wu L."/>
            <person name="Ma J."/>
        </authorList>
    </citation>
    <scope>NUCLEOTIDE SEQUENCE [LARGE SCALE GENOMIC DNA]</scope>
    <source>
        <strain evidence="2">CGMCC 4.7641</strain>
    </source>
</reference>
<sequence>MAGYTTPDKPVDIASVFPELSGTERTTVRLHPWQDSVTVRDSSMGGPLLWPEDEAWPVCSIDHPDDRPLPSAEGQRLQRRLAEVRAEMYEHPGTPGLGDEFARLEKSIRELRRVEFADDPARSLPMVPIAQFYARDVPELPFPDGTDVCQVLWCATDHEPHYGPLPLVRWRDSASVTAVRAAPEPDLALVEEENVPSPCRVWPERVVEYPHWDDLASDDLRARIDAWEKGKDWDYYRHLSVAPGSKVGGWISWVQSPEWPECERGHRMDHLLTVASAEAGSGNWETWMPLEERAGREFVKQVRFALVNGTTTSTEIGLDEEFDTTATHYSLFAEERLAVAPETVEESVVPADRSGSGRLDVMLGDVGDVYLFVCPRCPDRPVGVEFQCS</sequence>
<comment type="caution">
    <text evidence="1">The sequence shown here is derived from an EMBL/GenBank/DDBJ whole genome shotgun (WGS) entry which is preliminary data.</text>
</comment>
<evidence type="ECO:0008006" key="3">
    <source>
        <dbReference type="Google" id="ProtNLM"/>
    </source>
</evidence>
<gene>
    <name evidence="1" type="ORF">ACFSVL_08820</name>
</gene>
<dbReference type="Proteomes" id="UP001597483">
    <property type="component" value="Unassembled WGS sequence"/>
</dbReference>
<protein>
    <recommendedName>
        <fullName evidence="3">DUF1963 domain-containing protein</fullName>
    </recommendedName>
</protein>
<dbReference type="RefSeq" id="WP_378302261.1">
    <property type="nucleotide sequence ID" value="NZ_JBHUKS010000005.1"/>
</dbReference>
<dbReference type="InterPro" id="IPR035948">
    <property type="entry name" value="YwqG-like_sf"/>
</dbReference>
<dbReference type="Gene3D" id="2.30.320.10">
    <property type="entry name" value="YwqG-like"/>
    <property type="match status" value="1"/>
</dbReference>
<organism evidence="1 2">
    <name type="scientific">Amycolatopsis silviterrae</name>
    <dbReference type="NCBI Taxonomy" id="1656914"/>
    <lineage>
        <taxon>Bacteria</taxon>
        <taxon>Bacillati</taxon>
        <taxon>Actinomycetota</taxon>
        <taxon>Actinomycetes</taxon>
        <taxon>Pseudonocardiales</taxon>
        <taxon>Pseudonocardiaceae</taxon>
        <taxon>Amycolatopsis</taxon>
    </lineage>
</organism>
<evidence type="ECO:0000313" key="2">
    <source>
        <dbReference type="Proteomes" id="UP001597483"/>
    </source>
</evidence>
<proteinExistence type="predicted"/>
<evidence type="ECO:0000313" key="1">
    <source>
        <dbReference type="EMBL" id="MFD2467491.1"/>
    </source>
</evidence>
<dbReference type="SUPFAM" id="SSF103032">
    <property type="entry name" value="Hypothetical protein YwqG"/>
    <property type="match status" value="1"/>
</dbReference>
<keyword evidence="2" id="KW-1185">Reference proteome</keyword>
<name>A0ABW5H347_9PSEU</name>